<evidence type="ECO:0000256" key="1">
    <source>
        <dbReference type="ARBA" id="ARBA00022527"/>
    </source>
</evidence>
<dbReference type="GO" id="GO:0031037">
    <property type="term" value="P:myosin II filament disassembly"/>
    <property type="evidence" value="ECO:0007669"/>
    <property type="project" value="TreeGrafter"/>
</dbReference>
<name>F4RNM8_MELLP</name>
<evidence type="ECO:0000313" key="9">
    <source>
        <dbReference type="Proteomes" id="UP000001072"/>
    </source>
</evidence>
<keyword evidence="3" id="KW-0547">Nucleotide-binding</keyword>
<keyword evidence="1" id="KW-0723">Serine/threonine-protein kinase</keyword>
<dbReference type="InParanoid" id="F4RNM8"/>
<proteinExistence type="predicted"/>
<organism evidence="9">
    <name type="scientific">Melampsora larici-populina (strain 98AG31 / pathotype 3-4-7)</name>
    <name type="common">Poplar leaf rust fungus</name>
    <dbReference type="NCBI Taxonomy" id="747676"/>
    <lineage>
        <taxon>Eukaryota</taxon>
        <taxon>Fungi</taxon>
        <taxon>Dikarya</taxon>
        <taxon>Basidiomycota</taxon>
        <taxon>Pucciniomycotina</taxon>
        <taxon>Pucciniomycetes</taxon>
        <taxon>Pucciniales</taxon>
        <taxon>Melampsoraceae</taxon>
        <taxon>Melampsora</taxon>
    </lineage>
</organism>
<dbReference type="KEGG" id="mlr:MELLADRAFT_87523"/>
<dbReference type="RefSeq" id="XP_007410661.1">
    <property type="nucleotide sequence ID" value="XM_007410599.1"/>
</dbReference>
<sequence>MNFPLDWFDNLAYEVYTYYQQEASLSAFPNKAQIVSGILPLPNDFSANYCIMAENNVAISKETIEAKLIQYQKKKRLDKSKFGLIFNMKRYDASRPKLSSSPEAPSCKKRKRKKSKYSSSSDDSDKEDDESLQGFDKDDSLEQFQGFDKDDSLEQLPALIEAQFQSNQEIIDCNNQEDLDKDNDVPLANQNFLELDNQKHHEEEVDQLDVQLNDKLDGSTKAHEDDNNKSGLLGDDSSHHPLNIHEVSAGQLSIDESMSLKSFGDTRVLATTDKRILPYPVRPISNWTKGWILSLITKDKEPLFKPIPVSYRVDRSSCIGSGLHMDCYRAELLLDDKVHHVVAKQTSIPTSLSYYQCQAQAYVHAEAAIERFKTKVLGINKFSHVKKELVQSLRMVKRWVVQPVGTKGRSFICDLQGVGTTLTDPVFNDLDKNFGSGNLNYEGLKLLISQHKENMWCKKMGLGLISEWKHNLNV</sequence>
<dbReference type="InterPro" id="IPR051852">
    <property type="entry name" value="Alpha-type_PK"/>
</dbReference>
<dbReference type="PANTHER" id="PTHR45992">
    <property type="entry name" value="EUKARYOTIC ELONGATION FACTOR 2 KINASE-RELATED"/>
    <property type="match status" value="1"/>
</dbReference>
<feature type="region of interest" description="Disordered" evidence="6">
    <location>
        <begin position="95"/>
        <end position="139"/>
    </location>
</feature>
<keyword evidence="9" id="KW-1185">Reference proteome</keyword>
<protein>
    <recommendedName>
        <fullName evidence="7">Alpha-type protein kinase domain-containing protein</fullName>
    </recommendedName>
</protein>
<dbReference type="HOGENOM" id="CLU_576296_0_0_1"/>
<feature type="compositionally biased region" description="Basic and acidic residues" evidence="6">
    <location>
        <begin position="217"/>
        <end position="228"/>
    </location>
</feature>
<dbReference type="AlphaFoldDB" id="F4RNM8"/>
<dbReference type="SUPFAM" id="SSF56112">
    <property type="entry name" value="Protein kinase-like (PK-like)"/>
    <property type="match status" value="1"/>
</dbReference>
<accession>F4RNM8</accession>
<dbReference type="Proteomes" id="UP000001072">
    <property type="component" value="Unassembled WGS sequence"/>
</dbReference>
<dbReference type="GeneID" id="18934546"/>
<evidence type="ECO:0000313" key="8">
    <source>
        <dbReference type="EMBL" id="EGG06010.1"/>
    </source>
</evidence>
<dbReference type="GO" id="GO:1903013">
    <property type="term" value="P:response to differentiation-inducing factor 1"/>
    <property type="evidence" value="ECO:0007669"/>
    <property type="project" value="TreeGrafter"/>
</dbReference>
<evidence type="ECO:0000256" key="6">
    <source>
        <dbReference type="SAM" id="MobiDB-lite"/>
    </source>
</evidence>
<evidence type="ECO:0000256" key="3">
    <source>
        <dbReference type="ARBA" id="ARBA00022741"/>
    </source>
</evidence>
<evidence type="ECO:0000259" key="7">
    <source>
        <dbReference type="Pfam" id="PF02816"/>
    </source>
</evidence>
<reference evidence="9" key="1">
    <citation type="journal article" date="2011" name="Proc. Natl. Acad. Sci. U.S.A.">
        <title>Obligate biotrophy features unraveled by the genomic analysis of rust fungi.</title>
        <authorList>
            <person name="Duplessis S."/>
            <person name="Cuomo C.A."/>
            <person name="Lin Y.-C."/>
            <person name="Aerts A."/>
            <person name="Tisserant E."/>
            <person name="Veneault-Fourrey C."/>
            <person name="Joly D.L."/>
            <person name="Hacquard S."/>
            <person name="Amselem J."/>
            <person name="Cantarel B.L."/>
            <person name="Chiu R."/>
            <person name="Coutinho P.M."/>
            <person name="Feau N."/>
            <person name="Field M."/>
            <person name="Frey P."/>
            <person name="Gelhaye E."/>
            <person name="Goldberg J."/>
            <person name="Grabherr M.G."/>
            <person name="Kodira C.D."/>
            <person name="Kohler A."/>
            <person name="Kuees U."/>
            <person name="Lindquist E.A."/>
            <person name="Lucas S.M."/>
            <person name="Mago R."/>
            <person name="Mauceli E."/>
            <person name="Morin E."/>
            <person name="Murat C."/>
            <person name="Pangilinan J.L."/>
            <person name="Park R."/>
            <person name="Pearson M."/>
            <person name="Quesneville H."/>
            <person name="Rouhier N."/>
            <person name="Sakthikumar S."/>
            <person name="Salamov A.A."/>
            <person name="Schmutz J."/>
            <person name="Selles B."/>
            <person name="Shapiro H."/>
            <person name="Tanguay P."/>
            <person name="Tuskan G.A."/>
            <person name="Henrissat B."/>
            <person name="Van de Peer Y."/>
            <person name="Rouze P."/>
            <person name="Ellis J.G."/>
            <person name="Dodds P.N."/>
            <person name="Schein J.E."/>
            <person name="Zhong S."/>
            <person name="Hamelin R.C."/>
            <person name="Grigoriev I.V."/>
            <person name="Szabo L.J."/>
            <person name="Martin F."/>
        </authorList>
    </citation>
    <scope>NUCLEOTIDE SEQUENCE [LARGE SCALE GENOMIC DNA]</scope>
    <source>
        <strain evidence="9">98AG31 / pathotype 3-4-7</strain>
    </source>
</reference>
<gene>
    <name evidence="8" type="ORF">MELLADRAFT_87523</name>
</gene>
<dbReference type="VEuPathDB" id="FungiDB:MELLADRAFT_87523"/>
<dbReference type="PANTHER" id="PTHR45992:SF2">
    <property type="entry name" value="EUKARYOTIC ELONGATION FACTOR 2 KINASE"/>
    <property type="match status" value="1"/>
</dbReference>
<dbReference type="Gene3D" id="3.20.200.10">
    <property type="entry name" value="MHCK/EF2 kinase"/>
    <property type="match status" value="1"/>
</dbReference>
<dbReference type="Pfam" id="PF02816">
    <property type="entry name" value="Alpha_kinase"/>
    <property type="match status" value="1"/>
</dbReference>
<evidence type="ECO:0000256" key="4">
    <source>
        <dbReference type="ARBA" id="ARBA00022777"/>
    </source>
</evidence>
<dbReference type="InterPro" id="IPR004166">
    <property type="entry name" value="a-kinase_dom"/>
</dbReference>
<evidence type="ECO:0000256" key="2">
    <source>
        <dbReference type="ARBA" id="ARBA00022679"/>
    </source>
</evidence>
<feature type="compositionally biased region" description="Acidic residues" evidence="6">
    <location>
        <begin position="122"/>
        <end position="131"/>
    </location>
</feature>
<dbReference type="InterPro" id="IPR011009">
    <property type="entry name" value="Kinase-like_dom_sf"/>
</dbReference>
<evidence type="ECO:0000256" key="5">
    <source>
        <dbReference type="ARBA" id="ARBA00022840"/>
    </source>
</evidence>
<dbReference type="GO" id="GO:0005524">
    <property type="term" value="F:ATP binding"/>
    <property type="evidence" value="ECO:0007669"/>
    <property type="project" value="UniProtKB-KW"/>
</dbReference>
<keyword evidence="2" id="KW-0808">Transferase</keyword>
<feature type="region of interest" description="Disordered" evidence="6">
    <location>
        <begin position="217"/>
        <end position="240"/>
    </location>
</feature>
<keyword evidence="4" id="KW-0418">Kinase</keyword>
<dbReference type="EMBL" id="GL883110">
    <property type="protein sequence ID" value="EGG06010.1"/>
    <property type="molecule type" value="Genomic_DNA"/>
</dbReference>
<keyword evidence="5" id="KW-0067">ATP-binding</keyword>
<feature type="domain" description="Alpha-type protein kinase" evidence="7">
    <location>
        <begin position="406"/>
        <end position="457"/>
    </location>
</feature>
<dbReference type="GO" id="GO:0004674">
    <property type="term" value="F:protein serine/threonine kinase activity"/>
    <property type="evidence" value="ECO:0007669"/>
    <property type="project" value="UniProtKB-KW"/>
</dbReference>
<feature type="compositionally biased region" description="Basic residues" evidence="6">
    <location>
        <begin position="107"/>
        <end position="116"/>
    </location>
</feature>